<gene>
    <name evidence="8" type="ORF">JAZ04_00285</name>
</gene>
<dbReference type="GO" id="GO:0009055">
    <property type="term" value="F:electron transfer activity"/>
    <property type="evidence" value="ECO:0007669"/>
    <property type="project" value="InterPro"/>
</dbReference>
<evidence type="ECO:0000256" key="2">
    <source>
        <dbReference type="ARBA" id="ARBA00022723"/>
    </source>
</evidence>
<dbReference type="InterPro" id="IPR036909">
    <property type="entry name" value="Cyt_c-like_dom_sf"/>
</dbReference>
<dbReference type="InterPro" id="IPR009056">
    <property type="entry name" value="Cyt_c-like_dom"/>
</dbReference>
<evidence type="ECO:0000313" key="8">
    <source>
        <dbReference type="EMBL" id="MCG7937279.1"/>
    </source>
</evidence>
<dbReference type="GO" id="GO:0046872">
    <property type="term" value="F:metal ion binding"/>
    <property type="evidence" value="ECO:0007669"/>
    <property type="project" value="UniProtKB-KW"/>
</dbReference>
<evidence type="ECO:0000256" key="3">
    <source>
        <dbReference type="ARBA" id="ARBA00023004"/>
    </source>
</evidence>
<feature type="signal peptide" evidence="6">
    <location>
        <begin position="1"/>
        <end position="20"/>
    </location>
</feature>
<feature type="compositionally biased region" description="Basic and acidic residues" evidence="5">
    <location>
        <begin position="61"/>
        <end position="75"/>
    </location>
</feature>
<feature type="chain" id="PRO_5038521347" evidence="6">
    <location>
        <begin position="21"/>
        <end position="132"/>
    </location>
</feature>
<keyword evidence="2 4" id="KW-0479">Metal-binding</keyword>
<evidence type="ECO:0000313" key="9">
    <source>
        <dbReference type="Proteomes" id="UP000886687"/>
    </source>
</evidence>
<evidence type="ECO:0000256" key="6">
    <source>
        <dbReference type="SAM" id="SignalP"/>
    </source>
</evidence>
<keyword evidence="6" id="KW-0732">Signal</keyword>
<proteinExistence type="predicted"/>
<dbReference type="Gene3D" id="1.10.760.10">
    <property type="entry name" value="Cytochrome c-like domain"/>
    <property type="match status" value="1"/>
</dbReference>
<accession>A0A9E4MZ90</accession>
<feature type="domain" description="Cytochrome c" evidence="7">
    <location>
        <begin position="38"/>
        <end position="132"/>
    </location>
</feature>
<reference evidence="8" key="1">
    <citation type="journal article" date="2021" name="Proc. Natl. Acad. Sci. U.S.A.">
        <title>Global biogeography of chemosynthetic symbionts reveals both localized and globally distributed symbiont groups. .</title>
        <authorList>
            <person name="Osvatic J.T."/>
            <person name="Wilkins L.G.E."/>
            <person name="Leibrecht L."/>
            <person name="Leray M."/>
            <person name="Zauner S."/>
            <person name="Polzin J."/>
            <person name="Camacho Y."/>
            <person name="Gros O."/>
            <person name="van Gils J.A."/>
            <person name="Eisen J.A."/>
            <person name="Petersen J.M."/>
            <person name="Yuen B."/>
        </authorList>
    </citation>
    <scope>NUCLEOTIDE SEQUENCE</scope>
    <source>
        <strain evidence="8">MAGL173</strain>
    </source>
</reference>
<dbReference type="InterPro" id="IPR015170">
    <property type="entry name" value="DUF1924_SHP"/>
</dbReference>
<keyword evidence="3 4" id="KW-0408">Iron</keyword>
<evidence type="ECO:0000256" key="5">
    <source>
        <dbReference type="SAM" id="MobiDB-lite"/>
    </source>
</evidence>
<dbReference type="GO" id="GO:0020037">
    <property type="term" value="F:heme binding"/>
    <property type="evidence" value="ECO:0007669"/>
    <property type="project" value="InterPro"/>
</dbReference>
<evidence type="ECO:0000259" key="7">
    <source>
        <dbReference type="PROSITE" id="PS51007"/>
    </source>
</evidence>
<keyword evidence="1 4" id="KW-0349">Heme</keyword>
<dbReference type="SUPFAM" id="SSF46626">
    <property type="entry name" value="Cytochrome c"/>
    <property type="match status" value="1"/>
</dbReference>
<dbReference type="AlphaFoldDB" id="A0A9E4MZ90"/>
<feature type="region of interest" description="Disordered" evidence="5">
    <location>
        <begin position="58"/>
        <end position="89"/>
    </location>
</feature>
<dbReference type="EMBL" id="JAEPDI010000001">
    <property type="protein sequence ID" value="MCG7937279.1"/>
    <property type="molecule type" value="Genomic_DNA"/>
</dbReference>
<sequence>MKFNLKAVLLLTCLPVAVHAGALDERFASYQEKGVDSFDPENGQAIWQQQVRHAKSGKARSCSDCHGDDLSEPGKHVKTGKSIQPMARSVNPQRLTDGKKIEKWFKRNCKWTWGRRCTAQEKSDLLSFLQQL</sequence>
<name>A0A9E4MZ90_9GAMM</name>
<dbReference type="Pfam" id="PF09086">
    <property type="entry name" value="DUF1924"/>
    <property type="match status" value="1"/>
</dbReference>
<evidence type="ECO:0000256" key="4">
    <source>
        <dbReference type="PROSITE-ProRule" id="PRU00433"/>
    </source>
</evidence>
<evidence type="ECO:0000256" key="1">
    <source>
        <dbReference type="ARBA" id="ARBA00022617"/>
    </source>
</evidence>
<dbReference type="PROSITE" id="PS51007">
    <property type="entry name" value="CYTC"/>
    <property type="match status" value="1"/>
</dbReference>
<dbReference type="Proteomes" id="UP000886687">
    <property type="component" value="Unassembled WGS sequence"/>
</dbReference>
<protein>
    <submittedName>
        <fullName evidence="8">DUF1924 domain-containing protein</fullName>
    </submittedName>
</protein>
<comment type="caution">
    <text evidence="8">The sequence shown here is derived from an EMBL/GenBank/DDBJ whole genome shotgun (WGS) entry which is preliminary data.</text>
</comment>
<organism evidence="8 9">
    <name type="scientific">Candidatus Thiodiazotropha lotti</name>
    <dbReference type="NCBI Taxonomy" id="2792787"/>
    <lineage>
        <taxon>Bacteria</taxon>
        <taxon>Pseudomonadati</taxon>
        <taxon>Pseudomonadota</taxon>
        <taxon>Gammaproteobacteria</taxon>
        <taxon>Chromatiales</taxon>
        <taxon>Sedimenticolaceae</taxon>
        <taxon>Candidatus Thiodiazotropha</taxon>
    </lineage>
</organism>